<accession>A0AAN7S201</accession>
<evidence type="ECO:0000313" key="2">
    <source>
        <dbReference type="EMBL" id="KAK4829264.1"/>
    </source>
</evidence>
<name>A0AAN7S201_MYCAM</name>
<dbReference type="Pfam" id="PF00078">
    <property type="entry name" value="RVT_1"/>
    <property type="match status" value="1"/>
</dbReference>
<comment type="caution">
    <text evidence="2">The sequence shown here is derived from an EMBL/GenBank/DDBJ whole genome shotgun (WGS) entry which is preliminary data.</text>
</comment>
<dbReference type="Proteomes" id="UP001333110">
    <property type="component" value="Unassembled WGS sequence"/>
</dbReference>
<dbReference type="EMBL" id="JAUNZN010000001">
    <property type="protein sequence ID" value="KAK4829264.1"/>
    <property type="molecule type" value="Genomic_DNA"/>
</dbReference>
<proteinExistence type="predicted"/>
<organism evidence="2 3">
    <name type="scientific">Mycteria americana</name>
    <name type="common">Wood stork</name>
    <dbReference type="NCBI Taxonomy" id="33587"/>
    <lineage>
        <taxon>Eukaryota</taxon>
        <taxon>Metazoa</taxon>
        <taxon>Chordata</taxon>
        <taxon>Craniata</taxon>
        <taxon>Vertebrata</taxon>
        <taxon>Euteleostomi</taxon>
        <taxon>Archelosauria</taxon>
        <taxon>Archosauria</taxon>
        <taxon>Dinosauria</taxon>
        <taxon>Saurischia</taxon>
        <taxon>Theropoda</taxon>
        <taxon>Coelurosauria</taxon>
        <taxon>Aves</taxon>
        <taxon>Neognathae</taxon>
        <taxon>Neoaves</taxon>
        <taxon>Aequornithes</taxon>
        <taxon>Ciconiiformes</taxon>
        <taxon>Ciconiidae</taxon>
        <taxon>Mycteria</taxon>
    </lineage>
</organism>
<dbReference type="PANTHER" id="PTHR33332">
    <property type="entry name" value="REVERSE TRANSCRIPTASE DOMAIN-CONTAINING PROTEIN"/>
    <property type="match status" value="1"/>
</dbReference>
<dbReference type="PROSITE" id="PS50878">
    <property type="entry name" value="RT_POL"/>
    <property type="match status" value="1"/>
</dbReference>
<sequence>MDVIYLDFYKAFDTVPHNILTSKLERYGFDGWNVRWIRNWLDGCVQRVMDNGSMSKWKAVMSGVPQGSILGLILFSFFINDIDSGIECTLSRFADNTKVRGAVDALEGWDAIQRDLDGLEEWAHANLMKFNEAKCKVLHLAQKASLILGCITRSMARRPREVIPPIYSALVRTQPEYCIQGYYKRDQKEDLGNYRPVSLTLVTGKVMEQVILSAITWQAKCRVLHLGHDSPMQRYRLGEEWLESCLVEKDLGVLVNRQLNMSQQCAQVAKKANSILASIRNSVASRTREVIGLLYSAL</sequence>
<dbReference type="AlphaFoldDB" id="A0AAN7S201"/>
<evidence type="ECO:0000259" key="1">
    <source>
        <dbReference type="PROSITE" id="PS50878"/>
    </source>
</evidence>
<dbReference type="InterPro" id="IPR000477">
    <property type="entry name" value="RT_dom"/>
</dbReference>
<protein>
    <recommendedName>
        <fullName evidence="1">Reverse transcriptase domain-containing protein</fullName>
    </recommendedName>
</protein>
<reference evidence="2 3" key="1">
    <citation type="journal article" date="2023" name="J. Hered.">
        <title>Chromosome-level genome of the wood stork (Mycteria americana) provides insight into avian chromosome evolution.</title>
        <authorList>
            <person name="Flamio R. Jr."/>
            <person name="Ramstad K.M."/>
        </authorList>
    </citation>
    <scope>NUCLEOTIDE SEQUENCE [LARGE SCALE GENOMIC DNA]</scope>
    <source>
        <strain evidence="2">JAX WOST 10</strain>
    </source>
</reference>
<feature type="domain" description="Reverse transcriptase" evidence="1">
    <location>
        <begin position="1"/>
        <end position="152"/>
    </location>
</feature>
<gene>
    <name evidence="2" type="ORF">QYF61_002656</name>
</gene>
<evidence type="ECO:0000313" key="3">
    <source>
        <dbReference type="Proteomes" id="UP001333110"/>
    </source>
</evidence>
<keyword evidence="3" id="KW-1185">Reference proteome</keyword>